<dbReference type="InterPro" id="IPR021398">
    <property type="entry name" value="DUF3037"/>
</dbReference>
<name>A0A8J3D0G2_9BACT</name>
<proteinExistence type="predicted"/>
<evidence type="ECO:0000313" key="1">
    <source>
        <dbReference type="EMBL" id="GHB57490.1"/>
    </source>
</evidence>
<dbReference type="RefSeq" id="WP_189563103.1">
    <property type="nucleotide sequence ID" value="NZ_BMXF01000001.1"/>
</dbReference>
<keyword evidence="2" id="KW-1185">Reference proteome</keyword>
<dbReference type="EMBL" id="BMXF01000001">
    <property type="protein sequence ID" value="GHB57490.1"/>
    <property type="molecule type" value="Genomic_DNA"/>
</dbReference>
<dbReference type="AlphaFoldDB" id="A0A8J3D0G2"/>
<evidence type="ECO:0000313" key="2">
    <source>
        <dbReference type="Proteomes" id="UP000598271"/>
    </source>
</evidence>
<organism evidence="1 2">
    <name type="scientific">Persicitalea jodogahamensis</name>
    <dbReference type="NCBI Taxonomy" id="402147"/>
    <lineage>
        <taxon>Bacteria</taxon>
        <taxon>Pseudomonadati</taxon>
        <taxon>Bacteroidota</taxon>
        <taxon>Cytophagia</taxon>
        <taxon>Cytophagales</taxon>
        <taxon>Spirosomataceae</taxon>
        <taxon>Persicitalea</taxon>
    </lineage>
</organism>
<sequence>MDLFEYATIRVVPRVERGEFMNVGVVLFCKNQKFLAAKIAVDEQRLSALFPGIEKSEVGQHLQSFENICAGDASKSPIAALDFASRFRWLTARRSTIIQASEVHPGLCQNAGETLTKLFEQLVLY</sequence>
<comment type="caution">
    <text evidence="1">The sequence shown here is derived from an EMBL/GenBank/DDBJ whole genome shotgun (WGS) entry which is preliminary data.</text>
</comment>
<dbReference type="Proteomes" id="UP000598271">
    <property type="component" value="Unassembled WGS sequence"/>
</dbReference>
<evidence type="ECO:0008006" key="3">
    <source>
        <dbReference type="Google" id="ProtNLM"/>
    </source>
</evidence>
<dbReference type="Pfam" id="PF11236">
    <property type="entry name" value="DUF3037"/>
    <property type="match status" value="1"/>
</dbReference>
<accession>A0A8J3D0G2</accession>
<protein>
    <recommendedName>
        <fullName evidence="3">DUF3037 domain-containing protein</fullName>
    </recommendedName>
</protein>
<gene>
    <name evidence="1" type="ORF">GCM10007390_08640</name>
</gene>
<reference evidence="1 2" key="1">
    <citation type="journal article" date="2014" name="Int. J. Syst. Evol. Microbiol.">
        <title>Complete genome sequence of Corynebacterium casei LMG S-19264T (=DSM 44701T), isolated from a smear-ripened cheese.</title>
        <authorList>
            <consortium name="US DOE Joint Genome Institute (JGI-PGF)"/>
            <person name="Walter F."/>
            <person name="Albersmeier A."/>
            <person name="Kalinowski J."/>
            <person name="Ruckert C."/>
        </authorList>
    </citation>
    <scope>NUCLEOTIDE SEQUENCE [LARGE SCALE GENOMIC DNA]</scope>
    <source>
        <strain evidence="1 2">KCTC 12866</strain>
    </source>
</reference>